<protein>
    <recommendedName>
        <fullName evidence="3">F-box domain-containing protein</fullName>
    </recommendedName>
</protein>
<gene>
    <name evidence="1" type="ORF">MVEN_00970400</name>
</gene>
<dbReference type="Gene3D" id="1.20.1280.50">
    <property type="match status" value="1"/>
</dbReference>
<accession>A0A8H7CZW2</accession>
<keyword evidence="2" id="KW-1185">Reference proteome</keyword>
<dbReference type="EMBL" id="JACAZI010000007">
    <property type="protein sequence ID" value="KAF7356380.1"/>
    <property type="molecule type" value="Genomic_DNA"/>
</dbReference>
<dbReference type="Proteomes" id="UP000620124">
    <property type="component" value="Unassembled WGS sequence"/>
</dbReference>
<proteinExistence type="predicted"/>
<reference evidence="1" key="1">
    <citation type="submission" date="2020-05" db="EMBL/GenBank/DDBJ databases">
        <title>Mycena genomes resolve the evolution of fungal bioluminescence.</title>
        <authorList>
            <person name="Tsai I.J."/>
        </authorList>
    </citation>
    <scope>NUCLEOTIDE SEQUENCE</scope>
    <source>
        <strain evidence="1">CCC161011</strain>
    </source>
</reference>
<dbReference type="AlphaFoldDB" id="A0A8H7CZW2"/>
<evidence type="ECO:0000313" key="2">
    <source>
        <dbReference type="Proteomes" id="UP000620124"/>
    </source>
</evidence>
<comment type="caution">
    <text evidence="1">The sequence shown here is derived from an EMBL/GenBank/DDBJ whole genome shotgun (WGS) entry which is preliminary data.</text>
</comment>
<organism evidence="1 2">
    <name type="scientific">Mycena venus</name>
    <dbReference type="NCBI Taxonomy" id="2733690"/>
    <lineage>
        <taxon>Eukaryota</taxon>
        <taxon>Fungi</taxon>
        <taxon>Dikarya</taxon>
        <taxon>Basidiomycota</taxon>
        <taxon>Agaricomycotina</taxon>
        <taxon>Agaricomycetes</taxon>
        <taxon>Agaricomycetidae</taxon>
        <taxon>Agaricales</taxon>
        <taxon>Marasmiineae</taxon>
        <taxon>Mycenaceae</taxon>
        <taxon>Mycena</taxon>
    </lineage>
</organism>
<sequence>MSLADSPFADRLNTNYVPSDSEVFDIRRILVDPADELARLDAEIKDMEIALSQLKERRALLKMPIDAHMALISPMRRIPQDVLVEIFFSCLPLQHNALIDPAEAPLILGRICRDWRRVAYSTPMLWSSIHIPAPNYCSASTALLSRLENLVEAWLERSATCALDISLYHTTILADVEIDPLISQLLPVSRRLRHLALSGDAKLFRPLLQLGAEDLPLLKSIRIETGTYEIFDDHPSAASALQIPTLRDVSLRLAESVDPLLLPLRWSQLTGLRLHCSSFWIATGPVGGLTLGGALEVLRRCPNLERCQLRMNGGSDDEQVDVTTSIPCCRFTLSS</sequence>
<evidence type="ECO:0000313" key="1">
    <source>
        <dbReference type="EMBL" id="KAF7356380.1"/>
    </source>
</evidence>
<evidence type="ECO:0008006" key="3">
    <source>
        <dbReference type="Google" id="ProtNLM"/>
    </source>
</evidence>
<dbReference type="OrthoDB" id="3248197at2759"/>
<name>A0A8H7CZW2_9AGAR</name>